<dbReference type="EMBL" id="CP001472">
    <property type="protein sequence ID" value="ACO34443.1"/>
    <property type="molecule type" value="Genomic_DNA"/>
</dbReference>
<organism evidence="2 3">
    <name type="scientific">Acidobacterium capsulatum (strain ATCC 51196 / DSM 11244 / BCRC 80197 / JCM 7670 / NBRC 15755 / NCIMB 13165 / 161)</name>
    <dbReference type="NCBI Taxonomy" id="240015"/>
    <lineage>
        <taxon>Bacteria</taxon>
        <taxon>Pseudomonadati</taxon>
        <taxon>Acidobacteriota</taxon>
        <taxon>Terriglobia</taxon>
        <taxon>Terriglobales</taxon>
        <taxon>Acidobacteriaceae</taxon>
        <taxon>Acidobacterium</taxon>
    </lineage>
</organism>
<dbReference type="OrthoDB" id="122803at2"/>
<sequence length="102" mass="11387">MPLLEIAETRRYVSAMIRIEDTTARRIDQYAAFMKTTADEVVDKALSYVFAKDKDFQEFLDSPQSAHVRQSLRVRQPSQNGTASNGAHGSAKTPKSSEVAHD</sequence>
<dbReference type="KEGG" id="aca:ACP_1192"/>
<name>C1F4S1_ACIC5</name>
<dbReference type="HOGENOM" id="CLU_174532_0_0_0"/>
<feature type="region of interest" description="Disordered" evidence="1">
    <location>
        <begin position="66"/>
        <end position="102"/>
    </location>
</feature>
<accession>C1F4S1</accession>
<evidence type="ECO:0000313" key="2">
    <source>
        <dbReference type="EMBL" id="ACO34443.1"/>
    </source>
</evidence>
<evidence type="ECO:0000313" key="3">
    <source>
        <dbReference type="Proteomes" id="UP000002207"/>
    </source>
</evidence>
<evidence type="ECO:0000256" key="1">
    <source>
        <dbReference type="SAM" id="MobiDB-lite"/>
    </source>
</evidence>
<protein>
    <submittedName>
        <fullName evidence="2">Uncharacterized protein</fullName>
    </submittedName>
</protein>
<dbReference type="AlphaFoldDB" id="C1F4S1"/>
<feature type="compositionally biased region" description="Polar residues" evidence="1">
    <location>
        <begin position="76"/>
        <end position="87"/>
    </location>
</feature>
<reference evidence="2 3" key="1">
    <citation type="journal article" date="2009" name="Appl. Environ. Microbiol.">
        <title>Three genomes from the phylum Acidobacteria provide insight into the lifestyles of these microorganisms in soils.</title>
        <authorList>
            <person name="Ward N.L."/>
            <person name="Challacombe J.F."/>
            <person name="Janssen P.H."/>
            <person name="Henrissat B."/>
            <person name="Coutinho P.M."/>
            <person name="Wu M."/>
            <person name="Xie G."/>
            <person name="Haft D.H."/>
            <person name="Sait M."/>
            <person name="Badger J."/>
            <person name="Barabote R.D."/>
            <person name="Bradley B."/>
            <person name="Brettin T.S."/>
            <person name="Brinkac L.M."/>
            <person name="Bruce D."/>
            <person name="Creasy T."/>
            <person name="Daugherty S.C."/>
            <person name="Davidsen T.M."/>
            <person name="DeBoy R.T."/>
            <person name="Detter J.C."/>
            <person name="Dodson R.J."/>
            <person name="Durkin A.S."/>
            <person name="Ganapathy A."/>
            <person name="Gwinn-Giglio M."/>
            <person name="Han C.S."/>
            <person name="Khouri H."/>
            <person name="Kiss H."/>
            <person name="Kothari S.P."/>
            <person name="Madupu R."/>
            <person name="Nelson K.E."/>
            <person name="Nelson W.C."/>
            <person name="Paulsen I."/>
            <person name="Penn K."/>
            <person name="Ren Q."/>
            <person name="Rosovitz M.J."/>
            <person name="Selengut J.D."/>
            <person name="Shrivastava S."/>
            <person name="Sullivan S.A."/>
            <person name="Tapia R."/>
            <person name="Thompson L.S."/>
            <person name="Watkins K.L."/>
            <person name="Yang Q."/>
            <person name="Yu C."/>
            <person name="Zafar N."/>
            <person name="Zhou L."/>
            <person name="Kuske C.R."/>
        </authorList>
    </citation>
    <scope>NUCLEOTIDE SEQUENCE [LARGE SCALE GENOMIC DNA]</scope>
    <source>
        <strain evidence="3">ATCC 51196 / DSM 11244 / BCRC 80197 / JCM 7670 / NBRC 15755 / NCIMB 13165 / 161</strain>
    </source>
</reference>
<dbReference type="STRING" id="240015.ACP_1192"/>
<dbReference type="Proteomes" id="UP000002207">
    <property type="component" value="Chromosome"/>
</dbReference>
<dbReference type="InParanoid" id="C1F4S1"/>
<proteinExistence type="predicted"/>
<dbReference type="RefSeq" id="WP_015896342.1">
    <property type="nucleotide sequence ID" value="NC_012483.1"/>
</dbReference>
<keyword evidence="3" id="KW-1185">Reference proteome</keyword>
<gene>
    <name evidence="2" type="ordered locus">ACP_1192</name>
</gene>